<evidence type="ECO:0000313" key="2">
    <source>
        <dbReference type="Proteomes" id="UP000242175"/>
    </source>
</evidence>
<sequence length="98" mass="12116">MNKKQLNDCQKLINQLKLIYKKQEWQHFIDVDTKLQTILEKISPQKLSQEEKKMLRYLEIEYNKILDCMRRKKEELHQKIQKHQEQKEGILAYKMNQE</sequence>
<evidence type="ECO:0008006" key="3">
    <source>
        <dbReference type="Google" id="ProtNLM"/>
    </source>
</evidence>
<reference evidence="1 2" key="1">
    <citation type="journal article" date="2016" name="Int. J. Syst. Evol. Microbiol.">
        <title>Paraphotobacterium marinum gen. nov., sp. nov., a member of the family Vibrionaceae, isolated from surface seawater.</title>
        <authorList>
            <person name="Huang Z."/>
            <person name="Dong C."/>
            <person name="Shao Z."/>
        </authorList>
    </citation>
    <scope>NUCLEOTIDE SEQUENCE [LARGE SCALE GENOMIC DNA]</scope>
    <source>
        <strain evidence="1 2">NSCS20N07D</strain>
    </source>
</reference>
<keyword evidence="2" id="KW-1185">Reference proteome</keyword>
<organism evidence="1 2">
    <name type="scientific">Paraphotobacterium marinum</name>
    <dbReference type="NCBI Taxonomy" id="1755811"/>
    <lineage>
        <taxon>Bacteria</taxon>
        <taxon>Pseudomonadati</taxon>
        <taxon>Pseudomonadota</taxon>
        <taxon>Gammaproteobacteria</taxon>
        <taxon>Vibrionales</taxon>
        <taxon>Vibrionaceae</taxon>
        <taxon>Paraphotobacterium</taxon>
    </lineage>
</organism>
<dbReference type="EMBL" id="CP022355">
    <property type="protein sequence ID" value="ASK77613.1"/>
    <property type="molecule type" value="Genomic_DNA"/>
</dbReference>
<name>A0A220VCB4_9GAMM</name>
<gene>
    <name evidence="1" type="ORF">CF386_00150</name>
</gene>
<accession>A0A220VCB4</accession>
<dbReference type="AlphaFoldDB" id="A0A220VCB4"/>
<dbReference type="KEGG" id="pmai:CF386_00150"/>
<dbReference type="RefSeq" id="WP_089072523.1">
    <property type="nucleotide sequence ID" value="NZ_CBCSAM010000001.1"/>
</dbReference>
<dbReference type="Proteomes" id="UP000242175">
    <property type="component" value="Chromosome large"/>
</dbReference>
<protein>
    <recommendedName>
        <fullName evidence="3">Flagellar protein FliT</fullName>
    </recommendedName>
</protein>
<proteinExistence type="predicted"/>
<evidence type="ECO:0000313" key="1">
    <source>
        <dbReference type="EMBL" id="ASK77613.1"/>
    </source>
</evidence>